<comment type="similarity">
    <text evidence="1">Belongs to the ABC transporter superfamily.</text>
</comment>
<keyword evidence="5 8" id="KW-0067">ATP-binding</keyword>
<dbReference type="Pfam" id="PF08402">
    <property type="entry name" value="TOBE_2"/>
    <property type="match status" value="1"/>
</dbReference>
<dbReference type="SUPFAM" id="SSF50331">
    <property type="entry name" value="MOP-like"/>
    <property type="match status" value="1"/>
</dbReference>
<dbReference type="GO" id="GO:0015408">
    <property type="term" value="F:ABC-type ferric iron transporter activity"/>
    <property type="evidence" value="ECO:0007669"/>
    <property type="project" value="InterPro"/>
</dbReference>
<protein>
    <submittedName>
        <fullName evidence="8">Glycerol transport system ATP-binding protein</fullName>
    </submittedName>
</protein>
<proteinExistence type="inferred from homology"/>
<evidence type="ECO:0000256" key="1">
    <source>
        <dbReference type="ARBA" id="ARBA00005417"/>
    </source>
</evidence>
<evidence type="ECO:0000313" key="8">
    <source>
        <dbReference type="EMBL" id="SHO67389.1"/>
    </source>
</evidence>
<dbReference type="InterPro" id="IPR047641">
    <property type="entry name" value="ABC_transpr_MalK/UgpC-like"/>
</dbReference>
<organism evidence="8 9">
    <name type="scientific">Pseudoxanthobacter soli DSM 19599</name>
    <dbReference type="NCBI Taxonomy" id="1123029"/>
    <lineage>
        <taxon>Bacteria</taxon>
        <taxon>Pseudomonadati</taxon>
        <taxon>Pseudomonadota</taxon>
        <taxon>Alphaproteobacteria</taxon>
        <taxon>Hyphomicrobiales</taxon>
        <taxon>Segnochrobactraceae</taxon>
        <taxon>Pseudoxanthobacter</taxon>
    </lineage>
</organism>
<dbReference type="InterPro" id="IPR013611">
    <property type="entry name" value="Transp-assoc_OB_typ2"/>
</dbReference>
<dbReference type="PROSITE" id="PS00211">
    <property type="entry name" value="ABC_TRANSPORTER_1"/>
    <property type="match status" value="1"/>
</dbReference>
<dbReference type="RefSeq" id="WP_073632138.1">
    <property type="nucleotide sequence ID" value="NZ_FRXO01000013.1"/>
</dbReference>
<dbReference type="PROSITE" id="PS50893">
    <property type="entry name" value="ABC_TRANSPORTER_2"/>
    <property type="match status" value="1"/>
</dbReference>
<keyword evidence="4" id="KW-0547">Nucleotide-binding</keyword>
<dbReference type="AlphaFoldDB" id="A0A1M7ZRE7"/>
<evidence type="ECO:0000256" key="4">
    <source>
        <dbReference type="ARBA" id="ARBA00022741"/>
    </source>
</evidence>
<name>A0A1M7ZRE7_9HYPH</name>
<keyword evidence="2" id="KW-0813">Transport</keyword>
<keyword evidence="3" id="KW-1003">Cell membrane</keyword>
<evidence type="ECO:0000256" key="3">
    <source>
        <dbReference type="ARBA" id="ARBA00022475"/>
    </source>
</evidence>
<dbReference type="GO" id="GO:0055052">
    <property type="term" value="C:ATP-binding cassette (ABC) transporter complex, substrate-binding subunit-containing"/>
    <property type="evidence" value="ECO:0007669"/>
    <property type="project" value="TreeGrafter"/>
</dbReference>
<dbReference type="GO" id="GO:0005524">
    <property type="term" value="F:ATP binding"/>
    <property type="evidence" value="ECO:0007669"/>
    <property type="project" value="UniProtKB-KW"/>
</dbReference>
<dbReference type="InterPro" id="IPR003593">
    <property type="entry name" value="AAA+_ATPase"/>
</dbReference>
<evidence type="ECO:0000313" key="9">
    <source>
        <dbReference type="Proteomes" id="UP000186406"/>
    </source>
</evidence>
<dbReference type="InterPro" id="IPR027417">
    <property type="entry name" value="P-loop_NTPase"/>
</dbReference>
<accession>A0A1M7ZRE7</accession>
<sequence length="364" mass="39133">MSILIEGVERRLDGEIHLADINLALTPGRLHVLVGRTGAGKTSLLRVIAGLDRPSAGRVMVNGRDARTIPLNKRKVAFVYQQFVNYPSFTVFENIAAPLRRAGLARAAIDARVRETAALLHIDHLLDRLPAALSGGQQQRVAIARALVKDADVLLLDEPLVNLDYKLREELRSELRAIFRRSGRLVVYTTTEPVEAMQMGGTTILMDEGRIIQEGEAIEVYRRPASLKAAEIFSDPPMNLVPARLDGDRLSLAGVTVPRPAHMAEAAEGPAFVGLRPSQLAIGLEGAPTGIALSGAVTLAEVNGSETFVHIEAGNALWIAERHGVHPTAPGTPVIAAIDPDRLYLFAPAGHLVAVPPTASREAH</sequence>
<dbReference type="Gene3D" id="2.40.50.140">
    <property type="entry name" value="Nucleic acid-binding proteins"/>
    <property type="match status" value="1"/>
</dbReference>
<evidence type="ECO:0000259" key="7">
    <source>
        <dbReference type="PROSITE" id="PS50893"/>
    </source>
</evidence>
<dbReference type="InterPro" id="IPR015853">
    <property type="entry name" value="ABC_transpr_FbpC"/>
</dbReference>
<dbReference type="Gene3D" id="2.40.50.100">
    <property type="match status" value="1"/>
</dbReference>
<dbReference type="PANTHER" id="PTHR43875:SF1">
    <property type="entry name" value="OSMOPROTECTIVE COMPOUNDS UPTAKE ATP-BINDING PROTEIN GGTA"/>
    <property type="match status" value="1"/>
</dbReference>
<dbReference type="Gene3D" id="3.40.50.300">
    <property type="entry name" value="P-loop containing nucleotide triphosphate hydrolases"/>
    <property type="match status" value="1"/>
</dbReference>
<dbReference type="PANTHER" id="PTHR43875">
    <property type="entry name" value="MALTODEXTRIN IMPORT ATP-BINDING PROTEIN MSMX"/>
    <property type="match status" value="1"/>
</dbReference>
<dbReference type="InterPro" id="IPR012340">
    <property type="entry name" value="NA-bd_OB-fold"/>
</dbReference>
<evidence type="ECO:0000256" key="6">
    <source>
        <dbReference type="ARBA" id="ARBA00023136"/>
    </source>
</evidence>
<dbReference type="Proteomes" id="UP000186406">
    <property type="component" value="Unassembled WGS sequence"/>
</dbReference>
<dbReference type="InterPro" id="IPR003439">
    <property type="entry name" value="ABC_transporter-like_ATP-bd"/>
</dbReference>
<evidence type="ECO:0000256" key="5">
    <source>
        <dbReference type="ARBA" id="ARBA00022840"/>
    </source>
</evidence>
<dbReference type="SMART" id="SM00382">
    <property type="entry name" value="AAA"/>
    <property type="match status" value="1"/>
</dbReference>
<evidence type="ECO:0000256" key="2">
    <source>
        <dbReference type="ARBA" id="ARBA00022448"/>
    </source>
</evidence>
<dbReference type="InterPro" id="IPR017871">
    <property type="entry name" value="ABC_transporter-like_CS"/>
</dbReference>
<keyword evidence="9" id="KW-1185">Reference proteome</keyword>
<dbReference type="CDD" id="cd03259">
    <property type="entry name" value="ABC_Carb_Solutes_like"/>
    <property type="match status" value="1"/>
</dbReference>
<dbReference type="EMBL" id="FRXO01000013">
    <property type="protein sequence ID" value="SHO67389.1"/>
    <property type="molecule type" value="Genomic_DNA"/>
</dbReference>
<dbReference type="InterPro" id="IPR008995">
    <property type="entry name" value="Mo/tungstate-bd_C_term_dom"/>
</dbReference>
<dbReference type="OrthoDB" id="9767663at2"/>
<dbReference type="STRING" id="1123029.SAMN02745172_04067"/>
<keyword evidence="6" id="KW-0472">Membrane</keyword>
<gene>
    <name evidence="8" type="ORF">SAMN02745172_04067</name>
</gene>
<dbReference type="Pfam" id="PF00005">
    <property type="entry name" value="ABC_tran"/>
    <property type="match status" value="1"/>
</dbReference>
<feature type="domain" description="ABC transporter" evidence="7">
    <location>
        <begin position="3"/>
        <end position="233"/>
    </location>
</feature>
<reference evidence="8 9" key="1">
    <citation type="submission" date="2016-12" db="EMBL/GenBank/DDBJ databases">
        <authorList>
            <person name="Song W.-J."/>
            <person name="Kurnit D.M."/>
        </authorList>
    </citation>
    <scope>NUCLEOTIDE SEQUENCE [LARGE SCALE GENOMIC DNA]</scope>
    <source>
        <strain evidence="8 9">DSM 19599</strain>
    </source>
</reference>
<dbReference type="SUPFAM" id="SSF52540">
    <property type="entry name" value="P-loop containing nucleoside triphosphate hydrolases"/>
    <property type="match status" value="1"/>
</dbReference>
<dbReference type="GO" id="GO:0016887">
    <property type="term" value="F:ATP hydrolysis activity"/>
    <property type="evidence" value="ECO:0007669"/>
    <property type="project" value="InterPro"/>
</dbReference>